<dbReference type="PANTHER" id="PTHR46594:SF4">
    <property type="entry name" value="P-TYPE CATION-TRANSPORTING ATPASE"/>
    <property type="match status" value="1"/>
</dbReference>
<dbReference type="Pfam" id="PF00403">
    <property type="entry name" value="HMA"/>
    <property type="match status" value="1"/>
</dbReference>
<dbReference type="InterPro" id="IPR000428">
    <property type="entry name" value="Cu-bd"/>
</dbReference>
<keyword evidence="1" id="KW-0479">Metal-binding</keyword>
<dbReference type="FunFam" id="3.30.70.100:FF:000001">
    <property type="entry name" value="ATPase copper transporting beta"/>
    <property type="match status" value="1"/>
</dbReference>
<dbReference type="AlphaFoldDB" id="A0A381S7Z2"/>
<dbReference type="PROSITE" id="PS50846">
    <property type="entry name" value="HMA_2"/>
    <property type="match status" value="1"/>
</dbReference>
<dbReference type="InterPro" id="IPR006122">
    <property type="entry name" value="HMA_Cu_ion-bd"/>
</dbReference>
<feature type="domain" description="HMA" evidence="2">
    <location>
        <begin position="1"/>
        <end position="67"/>
    </location>
</feature>
<dbReference type="Gene3D" id="3.30.70.100">
    <property type="match status" value="1"/>
</dbReference>
<dbReference type="SUPFAM" id="SSF55008">
    <property type="entry name" value="HMA, heavy metal-associated domain"/>
    <property type="match status" value="1"/>
</dbReference>
<dbReference type="EMBL" id="UINC01002721">
    <property type="protein sequence ID" value="SUZ99619.1"/>
    <property type="molecule type" value="Genomic_DNA"/>
</dbReference>
<dbReference type="GO" id="GO:0005507">
    <property type="term" value="F:copper ion binding"/>
    <property type="evidence" value="ECO:0007669"/>
    <property type="project" value="InterPro"/>
</dbReference>
<dbReference type="InterPro" id="IPR036163">
    <property type="entry name" value="HMA_dom_sf"/>
</dbReference>
<dbReference type="GO" id="GO:0006825">
    <property type="term" value="P:copper ion transport"/>
    <property type="evidence" value="ECO:0007669"/>
    <property type="project" value="InterPro"/>
</dbReference>
<accession>A0A381S7Z2</accession>
<dbReference type="NCBIfam" id="TIGR00003">
    <property type="entry name" value="copper ion binding protein"/>
    <property type="match status" value="1"/>
</dbReference>
<sequence length="68" mass="7739">MNKILNVDGITCEHCVDTIKEAVEILDGVFSVDVDIEKKQVVVEFDEKMAKPEDLIDKIEEVGFKVRM</sequence>
<dbReference type="CDD" id="cd00371">
    <property type="entry name" value="HMA"/>
    <property type="match status" value="1"/>
</dbReference>
<reference evidence="3" key="1">
    <citation type="submission" date="2018-05" db="EMBL/GenBank/DDBJ databases">
        <authorList>
            <person name="Lanie J.A."/>
            <person name="Ng W.-L."/>
            <person name="Kazmierczak K.M."/>
            <person name="Andrzejewski T.M."/>
            <person name="Davidsen T.M."/>
            <person name="Wayne K.J."/>
            <person name="Tettelin H."/>
            <person name="Glass J.I."/>
            <person name="Rusch D."/>
            <person name="Podicherti R."/>
            <person name="Tsui H.-C.T."/>
            <person name="Winkler M.E."/>
        </authorList>
    </citation>
    <scope>NUCLEOTIDE SEQUENCE</scope>
</reference>
<dbReference type="InterPro" id="IPR006121">
    <property type="entry name" value="HMA_dom"/>
</dbReference>
<dbReference type="PRINTS" id="PR00944">
    <property type="entry name" value="CUEXPORT"/>
</dbReference>
<name>A0A381S7Z2_9ZZZZ</name>
<gene>
    <name evidence="3" type="ORF">METZ01_LOCUS52473</name>
</gene>
<evidence type="ECO:0000256" key="1">
    <source>
        <dbReference type="ARBA" id="ARBA00022723"/>
    </source>
</evidence>
<organism evidence="3">
    <name type="scientific">marine metagenome</name>
    <dbReference type="NCBI Taxonomy" id="408172"/>
    <lineage>
        <taxon>unclassified sequences</taxon>
        <taxon>metagenomes</taxon>
        <taxon>ecological metagenomes</taxon>
    </lineage>
</organism>
<protein>
    <recommendedName>
        <fullName evidence="2">HMA domain-containing protein</fullName>
    </recommendedName>
</protein>
<proteinExistence type="predicted"/>
<evidence type="ECO:0000259" key="2">
    <source>
        <dbReference type="PROSITE" id="PS50846"/>
    </source>
</evidence>
<evidence type="ECO:0000313" key="3">
    <source>
        <dbReference type="EMBL" id="SUZ99619.1"/>
    </source>
</evidence>
<dbReference type="PANTHER" id="PTHR46594">
    <property type="entry name" value="P-TYPE CATION-TRANSPORTING ATPASE"/>
    <property type="match status" value="1"/>
</dbReference>